<dbReference type="GO" id="GO:0000981">
    <property type="term" value="F:DNA-binding transcription factor activity, RNA polymerase II-specific"/>
    <property type="evidence" value="ECO:0007669"/>
    <property type="project" value="TreeGrafter"/>
</dbReference>
<dbReference type="InterPro" id="IPR013087">
    <property type="entry name" value="Znf_C2H2_type"/>
</dbReference>
<dbReference type="PROSITE" id="PS50157">
    <property type="entry name" value="ZINC_FINGER_C2H2_2"/>
    <property type="match status" value="4"/>
</dbReference>
<evidence type="ECO:0000256" key="2">
    <source>
        <dbReference type="ARBA" id="ARBA00022737"/>
    </source>
</evidence>
<dbReference type="GO" id="GO:0000978">
    <property type="term" value="F:RNA polymerase II cis-regulatory region sequence-specific DNA binding"/>
    <property type="evidence" value="ECO:0007669"/>
    <property type="project" value="UniProtKB-ARBA"/>
</dbReference>
<feature type="compositionally biased region" description="Polar residues" evidence="6">
    <location>
        <begin position="102"/>
        <end position="115"/>
    </location>
</feature>
<feature type="compositionally biased region" description="Low complexity" evidence="6">
    <location>
        <begin position="379"/>
        <end position="398"/>
    </location>
</feature>
<evidence type="ECO:0000259" key="7">
    <source>
        <dbReference type="PROSITE" id="PS50157"/>
    </source>
</evidence>
<feature type="domain" description="C2H2-type" evidence="7">
    <location>
        <begin position="177"/>
        <end position="206"/>
    </location>
</feature>
<dbReference type="AlphaFoldDB" id="A0A8H3F7I2"/>
<feature type="domain" description="C2H2-type" evidence="7">
    <location>
        <begin position="207"/>
        <end position="236"/>
    </location>
</feature>
<evidence type="ECO:0000256" key="1">
    <source>
        <dbReference type="ARBA" id="ARBA00022723"/>
    </source>
</evidence>
<dbReference type="FunFam" id="3.30.160.60:FF:000557">
    <property type="entry name" value="zinc finger and SCAN domain-containing protein 29"/>
    <property type="match status" value="1"/>
</dbReference>
<evidence type="ECO:0000256" key="4">
    <source>
        <dbReference type="ARBA" id="ARBA00022833"/>
    </source>
</evidence>
<feature type="domain" description="C2H2-type" evidence="7">
    <location>
        <begin position="265"/>
        <end position="291"/>
    </location>
</feature>
<dbReference type="PANTHER" id="PTHR23235:SF120">
    <property type="entry name" value="KRUPPEL-LIKE FACTOR 15"/>
    <property type="match status" value="1"/>
</dbReference>
<dbReference type="FunFam" id="3.30.160.60:FF:000125">
    <property type="entry name" value="Putative zinc finger protein 143"/>
    <property type="match status" value="1"/>
</dbReference>
<dbReference type="FunFam" id="3.30.160.60:FF:002157">
    <property type="entry name" value="Transcription factor"/>
    <property type="match status" value="1"/>
</dbReference>
<keyword evidence="3 5" id="KW-0863">Zinc-finger</keyword>
<dbReference type="InterPro" id="IPR036236">
    <property type="entry name" value="Znf_C2H2_sf"/>
</dbReference>
<gene>
    <name evidence="8" type="ORF">GOMPHAMPRED_001852</name>
</gene>
<dbReference type="Proteomes" id="UP000664169">
    <property type="component" value="Unassembled WGS sequence"/>
</dbReference>
<keyword evidence="4" id="KW-0862">Zinc</keyword>
<feature type="region of interest" description="Disordered" evidence="6">
    <location>
        <begin position="329"/>
        <end position="398"/>
    </location>
</feature>
<dbReference type="FunFam" id="3.30.160.60:FF:000072">
    <property type="entry name" value="zinc finger protein 143 isoform X1"/>
    <property type="match status" value="1"/>
</dbReference>
<reference evidence="8" key="1">
    <citation type="submission" date="2021-03" db="EMBL/GenBank/DDBJ databases">
        <authorList>
            <person name="Tagirdzhanova G."/>
        </authorList>
    </citation>
    <scope>NUCLEOTIDE SEQUENCE</scope>
</reference>
<evidence type="ECO:0000313" key="9">
    <source>
        <dbReference type="Proteomes" id="UP000664169"/>
    </source>
</evidence>
<name>A0A8H3F7I2_9LECA</name>
<organism evidence="8 9">
    <name type="scientific">Gomphillus americanus</name>
    <dbReference type="NCBI Taxonomy" id="1940652"/>
    <lineage>
        <taxon>Eukaryota</taxon>
        <taxon>Fungi</taxon>
        <taxon>Dikarya</taxon>
        <taxon>Ascomycota</taxon>
        <taxon>Pezizomycotina</taxon>
        <taxon>Lecanoromycetes</taxon>
        <taxon>OSLEUM clade</taxon>
        <taxon>Ostropomycetidae</taxon>
        <taxon>Ostropales</taxon>
        <taxon>Graphidaceae</taxon>
        <taxon>Gomphilloideae</taxon>
        <taxon>Gomphillus</taxon>
    </lineage>
</organism>
<keyword evidence="2" id="KW-0677">Repeat</keyword>
<keyword evidence="1" id="KW-0479">Metal-binding</keyword>
<keyword evidence="9" id="KW-1185">Reference proteome</keyword>
<proteinExistence type="predicted"/>
<dbReference type="PROSITE" id="PS00028">
    <property type="entry name" value="ZINC_FINGER_C2H2_1"/>
    <property type="match status" value="4"/>
</dbReference>
<evidence type="ECO:0000256" key="5">
    <source>
        <dbReference type="PROSITE-ProRule" id="PRU00042"/>
    </source>
</evidence>
<sequence length="398" mass="44855">MGAMNGRRSMSTHFDTNYPPVYQTNHVGYNLQYQSGYDYVPQQPQALIPSYHPSPPQHHNMQPAQPNMFPPPLPPPINPAIHGMRDNITPLQSPSVKRELMNSTQTPVNGSSLNGEQVGDENAAKTDVDTLMRAIQAKNAEVDLASPMQPNGSMHHQSDLQAFAQDRDATGKPKKKYQCNFPSCGKFFYQKTHLEIHMRAHTGHKPFLCREPSCGQRFSQLGNLKTHERRHTGERPYACDACGKRFAQRGNVRAHRVVHEQVKPFTCKLDSCGKNFTQLGNLKSHQNKFHSRTIQDLTTKFASSLSIQTVTPAERELWDYFSNLYKNSNRGIKGRGKDRRIATASSPASTRSDIGPRTSTRSRKRKQDELPQLHHHHGLPPMRSYSSGERSSGSSEHE</sequence>
<feature type="compositionally biased region" description="Polar residues" evidence="6">
    <location>
        <begin position="343"/>
        <end position="352"/>
    </location>
</feature>
<accession>A0A8H3F7I2</accession>
<feature type="region of interest" description="Disordered" evidence="6">
    <location>
        <begin position="102"/>
        <end position="121"/>
    </location>
</feature>
<dbReference type="SMART" id="SM00355">
    <property type="entry name" value="ZnF_C2H2"/>
    <property type="match status" value="4"/>
</dbReference>
<comment type="caution">
    <text evidence="8">The sequence shown here is derived from an EMBL/GenBank/DDBJ whole genome shotgun (WGS) entry which is preliminary data.</text>
</comment>
<dbReference type="GO" id="GO:0008270">
    <property type="term" value="F:zinc ion binding"/>
    <property type="evidence" value="ECO:0007669"/>
    <property type="project" value="UniProtKB-KW"/>
</dbReference>
<evidence type="ECO:0000313" key="8">
    <source>
        <dbReference type="EMBL" id="CAF9919561.1"/>
    </source>
</evidence>
<feature type="domain" description="C2H2-type" evidence="7">
    <location>
        <begin position="237"/>
        <end position="264"/>
    </location>
</feature>
<dbReference type="SUPFAM" id="SSF57667">
    <property type="entry name" value="beta-beta-alpha zinc fingers"/>
    <property type="match status" value="2"/>
</dbReference>
<evidence type="ECO:0000256" key="3">
    <source>
        <dbReference type="ARBA" id="ARBA00022771"/>
    </source>
</evidence>
<evidence type="ECO:0000256" key="6">
    <source>
        <dbReference type="SAM" id="MobiDB-lite"/>
    </source>
</evidence>
<dbReference type="EMBL" id="CAJPDQ010000014">
    <property type="protein sequence ID" value="CAF9919561.1"/>
    <property type="molecule type" value="Genomic_DNA"/>
</dbReference>
<dbReference type="Pfam" id="PF00096">
    <property type="entry name" value="zf-C2H2"/>
    <property type="match status" value="4"/>
</dbReference>
<dbReference type="PANTHER" id="PTHR23235">
    <property type="entry name" value="KRUEPPEL-LIKE TRANSCRIPTION FACTOR"/>
    <property type="match status" value="1"/>
</dbReference>
<dbReference type="OrthoDB" id="427030at2759"/>
<protein>
    <recommendedName>
        <fullName evidence="7">C2H2-type domain-containing protein</fullName>
    </recommendedName>
</protein>
<dbReference type="Gene3D" id="3.30.160.60">
    <property type="entry name" value="Classic Zinc Finger"/>
    <property type="match status" value="4"/>
</dbReference>